<dbReference type="RefSeq" id="XP_033519200.1">
    <property type="nucleotide sequence ID" value="XM_033669103.1"/>
</dbReference>
<organism evidence="2 3">
    <name type="scientific">Dothidotthia symphoricarpi CBS 119687</name>
    <dbReference type="NCBI Taxonomy" id="1392245"/>
    <lineage>
        <taxon>Eukaryota</taxon>
        <taxon>Fungi</taxon>
        <taxon>Dikarya</taxon>
        <taxon>Ascomycota</taxon>
        <taxon>Pezizomycotina</taxon>
        <taxon>Dothideomycetes</taxon>
        <taxon>Pleosporomycetidae</taxon>
        <taxon>Pleosporales</taxon>
        <taxon>Dothidotthiaceae</taxon>
        <taxon>Dothidotthia</taxon>
    </lineage>
</organism>
<dbReference type="EMBL" id="ML977518">
    <property type="protein sequence ID" value="KAF2124807.1"/>
    <property type="molecule type" value="Genomic_DNA"/>
</dbReference>
<proteinExistence type="predicted"/>
<feature type="region of interest" description="Disordered" evidence="1">
    <location>
        <begin position="1"/>
        <end position="27"/>
    </location>
</feature>
<dbReference type="OrthoDB" id="1932925at2759"/>
<dbReference type="GeneID" id="54409535"/>
<dbReference type="Proteomes" id="UP000799771">
    <property type="component" value="Unassembled WGS sequence"/>
</dbReference>
<evidence type="ECO:0000256" key="1">
    <source>
        <dbReference type="SAM" id="MobiDB-lite"/>
    </source>
</evidence>
<accession>A0A6A6A1H7</accession>
<reference evidence="2" key="1">
    <citation type="journal article" date="2020" name="Stud. Mycol.">
        <title>101 Dothideomycetes genomes: a test case for predicting lifestyles and emergence of pathogens.</title>
        <authorList>
            <person name="Haridas S."/>
            <person name="Albert R."/>
            <person name="Binder M."/>
            <person name="Bloem J."/>
            <person name="Labutti K."/>
            <person name="Salamov A."/>
            <person name="Andreopoulos B."/>
            <person name="Baker S."/>
            <person name="Barry K."/>
            <person name="Bills G."/>
            <person name="Bluhm B."/>
            <person name="Cannon C."/>
            <person name="Castanera R."/>
            <person name="Culley D."/>
            <person name="Daum C."/>
            <person name="Ezra D."/>
            <person name="Gonzalez J."/>
            <person name="Henrissat B."/>
            <person name="Kuo A."/>
            <person name="Liang C."/>
            <person name="Lipzen A."/>
            <person name="Lutzoni F."/>
            <person name="Magnuson J."/>
            <person name="Mondo S."/>
            <person name="Nolan M."/>
            <person name="Ohm R."/>
            <person name="Pangilinan J."/>
            <person name="Park H.-J."/>
            <person name="Ramirez L."/>
            <person name="Alfaro M."/>
            <person name="Sun H."/>
            <person name="Tritt A."/>
            <person name="Yoshinaga Y."/>
            <person name="Zwiers L.-H."/>
            <person name="Turgeon B."/>
            <person name="Goodwin S."/>
            <person name="Spatafora J."/>
            <person name="Crous P."/>
            <person name="Grigoriev I."/>
        </authorList>
    </citation>
    <scope>NUCLEOTIDE SEQUENCE</scope>
    <source>
        <strain evidence="2">CBS 119687</strain>
    </source>
</reference>
<evidence type="ECO:0000313" key="3">
    <source>
        <dbReference type="Proteomes" id="UP000799771"/>
    </source>
</evidence>
<gene>
    <name evidence="2" type="ORF">P153DRAFT_370716</name>
</gene>
<evidence type="ECO:0000313" key="2">
    <source>
        <dbReference type="EMBL" id="KAF2124807.1"/>
    </source>
</evidence>
<protein>
    <submittedName>
        <fullName evidence="2">Uncharacterized protein</fullName>
    </submittedName>
</protein>
<dbReference type="AlphaFoldDB" id="A0A6A6A1H7"/>
<name>A0A6A6A1H7_9PLEO</name>
<sequence length="90" mass="9873">MASAQVDEKRVLPQHGRRDPESGASSLSLDKDVAIALVGEHARDIDPEMEVRVLRKIDMFLIPAMVVGAYCPCCQVVVSAEVNRIWIGVL</sequence>
<keyword evidence="3" id="KW-1185">Reference proteome</keyword>
<feature type="compositionally biased region" description="Basic and acidic residues" evidence="1">
    <location>
        <begin position="1"/>
        <end position="21"/>
    </location>
</feature>